<feature type="domain" description="Pseudouridine synthase I TruA alpha/beta" evidence="8">
    <location>
        <begin position="8"/>
        <end position="103"/>
    </location>
</feature>
<evidence type="ECO:0000256" key="7">
    <source>
        <dbReference type="RuleBase" id="RU003792"/>
    </source>
</evidence>
<organism evidence="9 10">
    <name type="scientific">Cloacibacillus porcorum</name>
    <dbReference type="NCBI Taxonomy" id="1197717"/>
    <lineage>
        <taxon>Bacteria</taxon>
        <taxon>Thermotogati</taxon>
        <taxon>Synergistota</taxon>
        <taxon>Synergistia</taxon>
        <taxon>Synergistales</taxon>
        <taxon>Synergistaceae</taxon>
        <taxon>Cloacibacillus</taxon>
    </lineage>
</organism>
<gene>
    <name evidence="4" type="primary">truA</name>
    <name evidence="9" type="ORF">BED41_05245</name>
</gene>
<dbReference type="GO" id="GO:0160147">
    <property type="term" value="F:tRNA pseudouridine(38-40) synthase activity"/>
    <property type="evidence" value="ECO:0007669"/>
    <property type="project" value="UniProtKB-EC"/>
</dbReference>
<dbReference type="InterPro" id="IPR020095">
    <property type="entry name" value="PsdUridine_synth_TruA_C"/>
</dbReference>
<dbReference type="InterPro" id="IPR020097">
    <property type="entry name" value="PsdUridine_synth_TruA_a/b_dom"/>
</dbReference>
<dbReference type="SUPFAM" id="SSF55120">
    <property type="entry name" value="Pseudouridine synthase"/>
    <property type="match status" value="1"/>
</dbReference>
<comment type="subunit">
    <text evidence="4">Homodimer.</text>
</comment>
<evidence type="ECO:0000313" key="10">
    <source>
        <dbReference type="Proteomes" id="UP000093044"/>
    </source>
</evidence>
<reference evidence="9" key="1">
    <citation type="submission" date="2016-08" db="EMBL/GenBank/DDBJ databases">
        <title>Complete genome of Cloacibacillus porcorum.</title>
        <authorList>
            <person name="Looft T."/>
            <person name="Bayles D.O."/>
            <person name="Alt D.P."/>
        </authorList>
    </citation>
    <scope>NUCLEOTIDE SEQUENCE [LARGE SCALE GENOMIC DNA]</scope>
    <source>
        <strain evidence="9">CL-84</strain>
    </source>
</reference>
<dbReference type="Gene3D" id="3.30.70.580">
    <property type="entry name" value="Pseudouridine synthase I, catalytic domain, N-terminal subdomain"/>
    <property type="match status" value="1"/>
</dbReference>
<dbReference type="RefSeq" id="WP_066743791.1">
    <property type="nucleotide sequence ID" value="NZ_CP016757.1"/>
</dbReference>
<dbReference type="InterPro" id="IPR020094">
    <property type="entry name" value="TruA/RsuA/RluB/E/F_N"/>
</dbReference>
<dbReference type="GO" id="GO:0003723">
    <property type="term" value="F:RNA binding"/>
    <property type="evidence" value="ECO:0007669"/>
    <property type="project" value="InterPro"/>
</dbReference>
<evidence type="ECO:0000256" key="1">
    <source>
        <dbReference type="ARBA" id="ARBA00009375"/>
    </source>
</evidence>
<feature type="binding site" evidence="4 6">
    <location>
        <position position="110"/>
    </location>
    <ligand>
        <name>substrate</name>
    </ligand>
</feature>
<evidence type="ECO:0000313" key="9">
    <source>
        <dbReference type="EMBL" id="ANZ44548.1"/>
    </source>
</evidence>
<feature type="active site" description="Nucleophile" evidence="4 5">
    <location>
        <position position="52"/>
    </location>
</feature>
<dbReference type="HAMAP" id="MF_00171">
    <property type="entry name" value="TruA"/>
    <property type="match status" value="1"/>
</dbReference>
<dbReference type="AlphaFoldDB" id="A0A1B2I3I8"/>
<dbReference type="KEGG" id="cpor:BED41_05245"/>
<dbReference type="GeneID" id="83057260"/>
<dbReference type="PANTHER" id="PTHR11142:SF0">
    <property type="entry name" value="TRNA PSEUDOURIDINE SYNTHASE-LIKE 1"/>
    <property type="match status" value="1"/>
</dbReference>
<dbReference type="Pfam" id="PF01416">
    <property type="entry name" value="PseudoU_synth_1"/>
    <property type="match status" value="2"/>
</dbReference>
<keyword evidence="2 4" id="KW-0819">tRNA processing</keyword>
<keyword evidence="3 4" id="KW-0413">Isomerase</keyword>
<dbReference type="EMBL" id="CP016757">
    <property type="protein sequence ID" value="ANZ44548.1"/>
    <property type="molecule type" value="Genomic_DNA"/>
</dbReference>
<dbReference type="InterPro" id="IPR001406">
    <property type="entry name" value="PsdUridine_synth_TruA"/>
</dbReference>
<dbReference type="FunFam" id="3.30.70.580:FF:000001">
    <property type="entry name" value="tRNA pseudouridine synthase A"/>
    <property type="match status" value="1"/>
</dbReference>
<dbReference type="NCBIfam" id="TIGR00071">
    <property type="entry name" value="hisT_truA"/>
    <property type="match status" value="1"/>
</dbReference>
<dbReference type="OrthoDB" id="9811823at2"/>
<dbReference type="STRING" id="1197717.BED41_05245"/>
<comment type="similarity">
    <text evidence="1 4 7">Belongs to the tRNA pseudouridine synthase TruA family.</text>
</comment>
<dbReference type="EC" id="5.4.99.12" evidence="4"/>
<proteinExistence type="inferred from homology"/>
<dbReference type="InterPro" id="IPR020103">
    <property type="entry name" value="PsdUridine_synth_cat_dom_sf"/>
</dbReference>
<comment type="caution">
    <text evidence="4">Lacks conserved residue(s) required for the propagation of feature annotation.</text>
</comment>
<evidence type="ECO:0000256" key="5">
    <source>
        <dbReference type="PIRSR" id="PIRSR001430-1"/>
    </source>
</evidence>
<name>A0A1B2I3I8_9BACT</name>
<comment type="catalytic activity">
    <reaction evidence="4 7">
        <text>uridine(38/39/40) in tRNA = pseudouridine(38/39/40) in tRNA</text>
        <dbReference type="Rhea" id="RHEA:22376"/>
        <dbReference type="Rhea" id="RHEA-COMP:10085"/>
        <dbReference type="Rhea" id="RHEA-COMP:10087"/>
        <dbReference type="ChEBI" id="CHEBI:65314"/>
        <dbReference type="ChEBI" id="CHEBI:65315"/>
        <dbReference type="EC" id="5.4.99.12"/>
    </reaction>
</comment>
<evidence type="ECO:0000256" key="6">
    <source>
        <dbReference type="PIRSR" id="PIRSR001430-2"/>
    </source>
</evidence>
<evidence type="ECO:0000256" key="3">
    <source>
        <dbReference type="ARBA" id="ARBA00023235"/>
    </source>
</evidence>
<protein>
    <recommendedName>
        <fullName evidence="4">tRNA pseudouridine synthase A</fullName>
        <ecNumber evidence="4">5.4.99.12</ecNumber>
    </recommendedName>
    <alternativeName>
        <fullName evidence="4">tRNA pseudouridine(38-40) synthase</fullName>
    </alternativeName>
    <alternativeName>
        <fullName evidence="4">tRNA pseudouridylate synthase I</fullName>
    </alternativeName>
    <alternativeName>
        <fullName evidence="4">tRNA-uridine isomerase I</fullName>
    </alternativeName>
</protein>
<sequence>MNRYAAEVSYDGGKFFGWQIQPELPTVQQALEEAISKINGRHTPVAGAGRTDTGVHAKGQVCSFDMAREWEPRRLLLAANAHLPEGVSLMRAAAVRGDFHARFSAKEREYRYFIWNASAIYPHIVGKVCWIKPQRYDWGAAAAAAKELLGSHDFRNFCRLEGNEQSTVRKITKIRLIDRRPLVVLQIKGDGFLHNMVRIILGNLEMAALGQISPPQIRELLNTEKSSRSDGGRTFPACGLYLWKISYGEKLWQTGRP</sequence>
<evidence type="ECO:0000256" key="4">
    <source>
        <dbReference type="HAMAP-Rule" id="MF_00171"/>
    </source>
</evidence>
<evidence type="ECO:0000259" key="8">
    <source>
        <dbReference type="Pfam" id="PF01416"/>
    </source>
</evidence>
<dbReference type="GO" id="GO:0031119">
    <property type="term" value="P:tRNA pseudouridine synthesis"/>
    <property type="evidence" value="ECO:0007669"/>
    <property type="project" value="UniProtKB-UniRule"/>
</dbReference>
<dbReference type="PIRSF" id="PIRSF001430">
    <property type="entry name" value="tRNA_psdUrid_synth"/>
    <property type="match status" value="1"/>
</dbReference>
<keyword evidence="10" id="KW-1185">Reference proteome</keyword>
<feature type="domain" description="Pseudouridine synthase I TruA alpha/beta" evidence="8">
    <location>
        <begin position="144"/>
        <end position="247"/>
    </location>
</feature>
<dbReference type="Proteomes" id="UP000093044">
    <property type="component" value="Chromosome"/>
</dbReference>
<dbReference type="Gene3D" id="3.30.70.660">
    <property type="entry name" value="Pseudouridine synthase I, catalytic domain, C-terminal subdomain"/>
    <property type="match status" value="1"/>
</dbReference>
<comment type="function">
    <text evidence="4">Formation of pseudouridine at positions 38, 39 and 40 in the anticodon stem and loop of transfer RNAs.</text>
</comment>
<dbReference type="CDD" id="cd02570">
    <property type="entry name" value="PseudoU_synth_EcTruA"/>
    <property type="match status" value="1"/>
</dbReference>
<accession>A0A1B2I3I8</accession>
<dbReference type="PANTHER" id="PTHR11142">
    <property type="entry name" value="PSEUDOURIDYLATE SYNTHASE"/>
    <property type="match status" value="1"/>
</dbReference>
<evidence type="ECO:0000256" key="2">
    <source>
        <dbReference type="ARBA" id="ARBA00022694"/>
    </source>
</evidence>